<evidence type="ECO:0000256" key="2">
    <source>
        <dbReference type="ARBA" id="ARBA00022448"/>
    </source>
</evidence>
<evidence type="ECO:0000256" key="5">
    <source>
        <dbReference type="ARBA" id="ARBA00022840"/>
    </source>
</evidence>
<dbReference type="Gene3D" id="1.20.1560.10">
    <property type="entry name" value="ABC transporter type 1, transmembrane domain"/>
    <property type="match status" value="1"/>
</dbReference>
<evidence type="ECO:0000256" key="6">
    <source>
        <dbReference type="ARBA" id="ARBA00022989"/>
    </source>
</evidence>
<protein>
    <submittedName>
        <fullName evidence="11">ABC transporter ATP-binding protein</fullName>
    </submittedName>
</protein>
<dbReference type="Proteomes" id="UP000033607">
    <property type="component" value="Unassembled WGS sequence"/>
</dbReference>
<dbReference type="EMBL" id="LATL02000013">
    <property type="protein sequence ID" value="KKD36072.1"/>
    <property type="molecule type" value="Genomic_DNA"/>
</dbReference>
<evidence type="ECO:0000259" key="9">
    <source>
        <dbReference type="PROSITE" id="PS50893"/>
    </source>
</evidence>
<dbReference type="GO" id="GO:0140359">
    <property type="term" value="F:ABC-type transporter activity"/>
    <property type="evidence" value="ECO:0007669"/>
    <property type="project" value="InterPro"/>
</dbReference>
<dbReference type="AlphaFoldDB" id="A0A0F5YBU2"/>
<reference evidence="11 12" key="1">
    <citation type="submission" date="2015-06" db="EMBL/GenBank/DDBJ databases">
        <title>Draft genome assembly of filamentous brackish cyanobacterium Limnoraphis robusta strain CS-951.</title>
        <authorList>
            <person name="Willis A."/>
            <person name="Parks M."/>
            <person name="Burford M.A."/>
        </authorList>
    </citation>
    <scope>NUCLEOTIDE SEQUENCE [LARGE SCALE GENOMIC DNA]</scope>
    <source>
        <strain evidence="11 12">CS-951</strain>
    </source>
</reference>
<gene>
    <name evidence="11" type="ORF">WN50_21795</name>
</gene>
<dbReference type="InterPro" id="IPR011527">
    <property type="entry name" value="ABC1_TM_dom"/>
</dbReference>
<keyword evidence="7 8" id="KW-0472">Membrane</keyword>
<evidence type="ECO:0000256" key="1">
    <source>
        <dbReference type="ARBA" id="ARBA00004651"/>
    </source>
</evidence>
<evidence type="ECO:0000256" key="8">
    <source>
        <dbReference type="SAM" id="Phobius"/>
    </source>
</evidence>
<dbReference type="PROSITE" id="PS50893">
    <property type="entry name" value="ABC_TRANSPORTER_2"/>
    <property type="match status" value="1"/>
</dbReference>
<dbReference type="SMART" id="SM00382">
    <property type="entry name" value="AAA"/>
    <property type="match status" value="1"/>
</dbReference>
<feature type="domain" description="ABC transmembrane type-1" evidence="10">
    <location>
        <begin position="34"/>
        <end position="318"/>
    </location>
</feature>
<dbReference type="InterPro" id="IPR050835">
    <property type="entry name" value="ABC_transporter_sub-D"/>
</dbReference>
<feature type="domain" description="ABC transporter" evidence="9">
    <location>
        <begin position="354"/>
        <end position="560"/>
    </location>
</feature>
<feature type="transmembrane region" description="Helical" evidence="8">
    <location>
        <begin position="174"/>
        <end position="198"/>
    </location>
</feature>
<dbReference type="SUPFAM" id="SSF90123">
    <property type="entry name" value="ABC transporter transmembrane region"/>
    <property type="match status" value="1"/>
</dbReference>
<evidence type="ECO:0000313" key="11">
    <source>
        <dbReference type="EMBL" id="KKD36072.1"/>
    </source>
</evidence>
<comment type="caution">
    <text evidence="11">The sequence shown here is derived from an EMBL/GenBank/DDBJ whole genome shotgun (WGS) entry which is preliminary data.</text>
</comment>
<keyword evidence="2" id="KW-0813">Transport</keyword>
<sequence length="562" mass="64204">MIKKINLKLWEKWLSVAHLYWSSSEKWGAISLLVVIIILSLLVSGLLVAVAIFLGEITSALVAQNSQRFQQALLLFIGVIIIGTFASSFKLYCQAKLSLYWRRWLTHYLINSYLNNSTFYFLSESSEIDNPDQRIAEDIKTFTQQSVILFSSLLDSVLQLIAFTGTLWTISPFLMTFLVSYSLIGTVFATVFFGRILVGINYKQLQKEADFRYGLIQIREQAESIAFYQGQSQELNISWNKFQQVFINFKHLITWQLYLNLFQNSYQYITFIIPGLILAPQIFSGELEVGIVTQAGTAFKTILIALTLMIAQLDKLSLLAATANRLERLKQLMSNFPTLKSDQTTIEIIESSQLAFQNLCLQTPDQKRTIINHLSFSISPQENLLIIGASGVGKSSLLRAIAGLGQSGSGVIFRPKPEEILFLPQRPYVFQGSLRRQLLYPQTEPNISDERLYHILQQVNLNKLAVKLSDLDRIEDWSRILSTGEQQRLAFARLFLYQPRYAILDESTSALDSENEEFLYQQLTDLKITYISVSHRLTILKYHQYLLKLEPNQNSIVVPIPQ</sequence>
<comment type="subcellular location">
    <subcellularLocation>
        <location evidence="1">Cell membrane</location>
        <topology evidence="1">Multi-pass membrane protein</topology>
    </subcellularLocation>
</comment>
<evidence type="ECO:0000256" key="4">
    <source>
        <dbReference type="ARBA" id="ARBA00022741"/>
    </source>
</evidence>
<dbReference type="PATRIC" id="fig|1637645.4.peg.235"/>
<dbReference type="Pfam" id="PF00005">
    <property type="entry name" value="ABC_tran"/>
    <property type="match status" value="1"/>
</dbReference>
<dbReference type="PROSITE" id="PS50929">
    <property type="entry name" value="ABC_TM1F"/>
    <property type="match status" value="1"/>
</dbReference>
<feature type="transmembrane region" description="Helical" evidence="8">
    <location>
        <begin position="289"/>
        <end position="311"/>
    </location>
</feature>
<dbReference type="GO" id="GO:0005524">
    <property type="term" value="F:ATP binding"/>
    <property type="evidence" value="ECO:0007669"/>
    <property type="project" value="UniProtKB-KW"/>
</dbReference>
<dbReference type="PANTHER" id="PTHR11384">
    <property type="entry name" value="ATP-BINDING CASSETTE, SUB-FAMILY D MEMBER"/>
    <property type="match status" value="1"/>
</dbReference>
<organism evidence="11 12">
    <name type="scientific">Limnoraphis robusta CS-951</name>
    <dbReference type="NCBI Taxonomy" id="1637645"/>
    <lineage>
        <taxon>Bacteria</taxon>
        <taxon>Bacillati</taxon>
        <taxon>Cyanobacteriota</taxon>
        <taxon>Cyanophyceae</taxon>
        <taxon>Oscillatoriophycideae</taxon>
        <taxon>Oscillatoriales</taxon>
        <taxon>Sirenicapillariaceae</taxon>
        <taxon>Limnoraphis</taxon>
    </lineage>
</organism>
<evidence type="ECO:0000256" key="7">
    <source>
        <dbReference type="ARBA" id="ARBA00023136"/>
    </source>
</evidence>
<dbReference type="GO" id="GO:0005886">
    <property type="term" value="C:plasma membrane"/>
    <property type="evidence" value="ECO:0007669"/>
    <property type="project" value="UniProtKB-SubCell"/>
</dbReference>
<evidence type="ECO:0000256" key="3">
    <source>
        <dbReference type="ARBA" id="ARBA00022692"/>
    </source>
</evidence>
<dbReference type="SUPFAM" id="SSF52540">
    <property type="entry name" value="P-loop containing nucleoside triphosphate hydrolases"/>
    <property type="match status" value="1"/>
</dbReference>
<evidence type="ECO:0000259" key="10">
    <source>
        <dbReference type="PROSITE" id="PS50929"/>
    </source>
</evidence>
<keyword evidence="3 8" id="KW-0812">Transmembrane</keyword>
<dbReference type="OrthoDB" id="9810134at2"/>
<feature type="transmembrane region" description="Helical" evidence="8">
    <location>
        <begin position="73"/>
        <end position="93"/>
    </location>
</feature>
<keyword evidence="6 8" id="KW-1133">Transmembrane helix</keyword>
<evidence type="ECO:0000313" key="12">
    <source>
        <dbReference type="Proteomes" id="UP000033607"/>
    </source>
</evidence>
<keyword evidence="5 11" id="KW-0067">ATP-binding</keyword>
<keyword evidence="4" id="KW-0547">Nucleotide-binding</keyword>
<dbReference type="Gene3D" id="3.40.50.300">
    <property type="entry name" value="P-loop containing nucleotide triphosphate hydrolases"/>
    <property type="match status" value="1"/>
</dbReference>
<dbReference type="PANTHER" id="PTHR11384:SF59">
    <property type="entry name" value="LYSOSOMAL COBALAMIN TRANSPORTER ABCD4"/>
    <property type="match status" value="1"/>
</dbReference>
<name>A0A0F5YBU2_9CYAN</name>
<dbReference type="InterPro" id="IPR003593">
    <property type="entry name" value="AAA+_ATPase"/>
</dbReference>
<feature type="transmembrane region" description="Helical" evidence="8">
    <location>
        <begin position="147"/>
        <end position="168"/>
    </location>
</feature>
<dbReference type="InterPro" id="IPR036640">
    <property type="entry name" value="ABC1_TM_sf"/>
</dbReference>
<dbReference type="CDD" id="cd03223">
    <property type="entry name" value="ABCD_peroxisomal_ALDP"/>
    <property type="match status" value="1"/>
</dbReference>
<dbReference type="RefSeq" id="WP_046280695.1">
    <property type="nucleotide sequence ID" value="NZ_LATL02000013.1"/>
</dbReference>
<feature type="transmembrane region" description="Helical" evidence="8">
    <location>
        <begin position="29"/>
        <end position="53"/>
    </location>
</feature>
<dbReference type="GO" id="GO:0016887">
    <property type="term" value="F:ATP hydrolysis activity"/>
    <property type="evidence" value="ECO:0007669"/>
    <property type="project" value="InterPro"/>
</dbReference>
<dbReference type="InterPro" id="IPR027417">
    <property type="entry name" value="P-loop_NTPase"/>
</dbReference>
<proteinExistence type="predicted"/>
<accession>A0A0F5YBU2</accession>
<feature type="transmembrane region" description="Helical" evidence="8">
    <location>
        <begin position="265"/>
        <end position="283"/>
    </location>
</feature>
<dbReference type="InterPro" id="IPR003439">
    <property type="entry name" value="ABC_transporter-like_ATP-bd"/>
</dbReference>
<dbReference type="Pfam" id="PF06472">
    <property type="entry name" value="ABC_membrane_2"/>
    <property type="match status" value="1"/>
</dbReference>